<dbReference type="Proteomes" id="UP000265566">
    <property type="component" value="Chromosome 7"/>
</dbReference>
<dbReference type="AlphaFoldDB" id="A0A396GVB4"/>
<reference evidence="4" key="1">
    <citation type="journal article" date="2018" name="Nat. Plants">
        <title>Whole-genome landscape of Medicago truncatula symbiotic genes.</title>
        <authorList>
            <person name="Pecrix Y."/>
            <person name="Staton S.E."/>
            <person name="Sallet E."/>
            <person name="Lelandais-Briere C."/>
            <person name="Moreau S."/>
            <person name="Carrere S."/>
            <person name="Blein T."/>
            <person name="Jardinaud M.F."/>
            <person name="Latrasse D."/>
            <person name="Zouine M."/>
            <person name="Zahm M."/>
            <person name="Kreplak J."/>
            <person name="Mayjonade B."/>
            <person name="Satge C."/>
            <person name="Perez M."/>
            <person name="Cauet S."/>
            <person name="Marande W."/>
            <person name="Chantry-Darmon C."/>
            <person name="Lopez-Roques C."/>
            <person name="Bouchez O."/>
            <person name="Berard A."/>
            <person name="Debelle F."/>
            <person name="Munos S."/>
            <person name="Bendahmane A."/>
            <person name="Berges H."/>
            <person name="Niebel A."/>
            <person name="Buitink J."/>
            <person name="Frugier F."/>
            <person name="Benhamed M."/>
            <person name="Crespi M."/>
            <person name="Gouzy J."/>
            <person name="Gamas P."/>
        </authorList>
    </citation>
    <scope>NUCLEOTIDE SEQUENCE [LARGE SCALE GENOMIC DNA]</scope>
    <source>
        <strain evidence="4">cv. Jemalong A17</strain>
    </source>
</reference>
<accession>A0A396GVB4</accession>
<keyword evidence="1" id="KW-1133">Transmembrane helix</keyword>
<comment type="caution">
    <text evidence="3">The sequence shown here is derived from an EMBL/GenBank/DDBJ whole genome shotgun (WGS) entry which is preliminary data.</text>
</comment>
<sequence length="62" mass="7161">MAETLNFVYVLLLVISIFLVIIVCDSAYLTNSQPCITEKDCPRVRKYIPRCRKGTCQYSTLR</sequence>
<dbReference type="InterPro" id="IPR009810">
    <property type="entry name" value="Nodulin_late_dom"/>
</dbReference>
<organism evidence="3 4">
    <name type="scientific">Medicago truncatula</name>
    <name type="common">Barrel medic</name>
    <name type="synonym">Medicago tribuloides</name>
    <dbReference type="NCBI Taxonomy" id="3880"/>
    <lineage>
        <taxon>Eukaryota</taxon>
        <taxon>Viridiplantae</taxon>
        <taxon>Streptophyta</taxon>
        <taxon>Embryophyta</taxon>
        <taxon>Tracheophyta</taxon>
        <taxon>Spermatophyta</taxon>
        <taxon>Magnoliopsida</taxon>
        <taxon>eudicotyledons</taxon>
        <taxon>Gunneridae</taxon>
        <taxon>Pentapetalae</taxon>
        <taxon>rosids</taxon>
        <taxon>fabids</taxon>
        <taxon>Fabales</taxon>
        <taxon>Fabaceae</taxon>
        <taxon>Papilionoideae</taxon>
        <taxon>50 kb inversion clade</taxon>
        <taxon>NPAAA clade</taxon>
        <taxon>Hologalegina</taxon>
        <taxon>IRL clade</taxon>
        <taxon>Trifolieae</taxon>
        <taxon>Medicago</taxon>
    </lineage>
</organism>
<dbReference type="Gramene" id="rna38211">
    <property type="protein sequence ID" value="RHN44141.1"/>
    <property type="gene ID" value="gene38211"/>
</dbReference>
<keyword evidence="1" id="KW-0812">Transmembrane</keyword>
<evidence type="ECO:0000259" key="2">
    <source>
        <dbReference type="Pfam" id="PF07127"/>
    </source>
</evidence>
<protein>
    <submittedName>
        <fullName evidence="3">Putative Late nodulin</fullName>
    </submittedName>
</protein>
<feature type="transmembrane region" description="Helical" evidence="1">
    <location>
        <begin position="7"/>
        <end position="29"/>
    </location>
</feature>
<evidence type="ECO:0000313" key="3">
    <source>
        <dbReference type="EMBL" id="RHN44141.1"/>
    </source>
</evidence>
<evidence type="ECO:0000313" key="4">
    <source>
        <dbReference type="Proteomes" id="UP000265566"/>
    </source>
</evidence>
<gene>
    <name evidence="3" type="ORF">MtrunA17_Chr7g0216121</name>
</gene>
<evidence type="ECO:0000256" key="1">
    <source>
        <dbReference type="SAM" id="Phobius"/>
    </source>
</evidence>
<dbReference type="EMBL" id="PSQE01000007">
    <property type="protein sequence ID" value="RHN44141.1"/>
    <property type="molecule type" value="Genomic_DNA"/>
</dbReference>
<keyword evidence="1" id="KW-0472">Membrane</keyword>
<dbReference type="GO" id="GO:0046872">
    <property type="term" value="F:metal ion binding"/>
    <property type="evidence" value="ECO:0007669"/>
    <property type="project" value="InterPro"/>
</dbReference>
<name>A0A396GVB4_MEDTR</name>
<proteinExistence type="predicted"/>
<dbReference type="Pfam" id="PF07127">
    <property type="entry name" value="Nodulin_late"/>
    <property type="match status" value="1"/>
</dbReference>
<feature type="domain" description="Late nodulin" evidence="2">
    <location>
        <begin position="1"/>
        <end position="57"/>
    </location>
</feature>